<feature type="transmembrane region" description="Helical" evidence="1">
    <location>
        <begin position="44"/>
        <end position="64"/>
    </location>
</feature>
<evidence type="ECO:0000313" key="2">
    <source>
        <dbReference type="EMBL" id="PBK59964.1"/>
    </source>
</evidence>
<keyword evidence="1" id="KW-0472">Membrane</keyword>
<sequence length="134" mass="15783">MRAYATMYLLPERHLLKAIPSYQQMKEYRWLENFIITPGRRKRHYSICSLLGTALVGLVVSRFYRIHTRFPMQEVAKMATLPSESPYTLIYSNSRLHRVYMRPCCRVQDQLGSRVNSLPSSILAAHYMRRNAEL</sequence>
<dbReference type="AlphaFoldDB" id="A0A2H3ATA1"/>
<name>A0A2H3ATA1_9AGAR</name>
<dbReference type="Proteomes" id="UP000218334">
    <property type="component" value="Unassembled WGS sequence"/>
</dbReference>
<evidence type="ECO:0000313" key="3">
    <source>
        <dbReference type="Proteomes" id="UP000218334"/>
    </source>
</evidence>
<dbReference type="EMBL" id="KZ293494">
    <property type="protein sequence ID" value="PBK59964.1"/>
    <property type="molecule type" value="Genomic_DNA"/>
</dbReference>
<gene>
    <name evidence="2" type="ORF">ARMSODRAFT_765690</name>
</gene>
<keyword evidence="1" id="KW-0812">Transmembrane</keyword>
<organism evidence="2 3">
    <name type="scientific">Armillaria solidipes</name>
    <dbReference type="NCBI Taxonomy" id="1076256"/>
    <lineage>
        <taxon>Eukaryota</taxon>
        <taxon>Fungi</taxon>
        <taxon>Dikarya</taxon>
        <taxon>Basidiomycota</taxon>
        <taxon>Agaricomycotina</taxon>
        <taxon>Agaricomycetes</taxon>
        <taxon>Agaricomycetidae</taxon>
        <taxon>Agaricales</taxon>
        <taxon>Marasmiineae</taxon>
        <taxon>Physalacriaceae</taxon>
        <taxon>Armillaria</taxon>
    </lineage>
</organism>
<keyword evidence="1" id="KW-1133">Transmembrane helix</keyword>
<reference evidence="3" key="1">
    <citation type="journal article" date="2017" name="Nat. Ecol. Evol.">
        <title>Genome expansion and lineage-specific genetic innovations in the forest pathogenic fungi Armillaria.</title>
        <authorList>
            <person name="Sipos G."/>
            <person name="Prasanna A.N."/>
            <person name="Walter M.C."/>
            <person name="O'Connor E."/>
            <person name="Balint B."/>
            <person name="Krizsan K."/>
            <person name="Kiss B."/>
            <person name="Hess J."/>
            <person name="Varga T."/>
            <person name="Slot J."/>
            <person name="Riley R."/>
            <person name="Boka B."/>
            <person name="Rigling D."/>
            <person name="Barry K."/>
            <person name="Lee J."/>
            <person name="Mihaltcheva S."/>
            <person name="LaButti K."/>
            <person name="Lipzen A."/>
            <person name="Waldron R."/>
            <person name="Moloney N.M."/>
            <person name="Sperisen C."/>
            <person name="Kredics L."/>
            <person name="Vagvoelgyi C."/>
            <person name="Patrignani A."/>
            <person name="Fitzpatrick D."/>
            <person name="Nagy I."/>
            <person name="Doyle S."/>
            <person name="Anderson J.B."/>
            <person name="Grigoriev I.V."/>
            <person name="Gueldener U."/>
            <person name="Muensterkoetter M."/>
            <person name="Nagy L.G."/>
        </authorList>
    </citation>
    <scope>NUCLEOTIDE SEQUENCE [LARGE SCALE GENOMIC DNA]</scope>
    <source>
        <strain evidence="3">28-4</strain>
    </source>
</reference>
<accession>A0A2H3ATA1</accession>
<keyword evidence="3" id="KW-1185">Reference proteome</keyword>
<proteinExistence type="predicted"/>
<evidence type="ECO:0000256" key="1">
    <source>
        <dbReference type="SAM" id="Phobius"/>
    </source>
</evidence>
<protein>
    <submittedName>
        <fullName evidence="2">Uncharacterized protein</fullName>
    </submittedName>
</protein>